<accession>A0A848KX89</accession>
<dbReference type="InterPro" id="IPR007899">
    <property type="entry name" value="CHAD_dom"/>
</dbReference>
<dbReference type="SMART" id="SM01118">
    <property type="entry name" value="CYTH"/>
    <property type="match status" value="1"/>
</dbReference>
<evidence type="ECO:0000313" key="3">
    <source>
        <dbReference type="EMBL" id="NMO03404.1"/>
    </source>
</evidence>
<dbReference type="SUPFAM" id="SSF55154">
    <property type="entry name" value="CYTH-like phosphatases"/>
    <property type="match status" value="1"/>
</dbReference>
<gene>
    <name evidence="3" type="ORF">HH308_19500</name>
</gene>
<sequence>MKRGEGRGSPVAATEQVEIELKFDVSANHPAPSFAGLDGVDQVSEPQTVALYATYFDTENLDLASNRMTLRRRVGGDDEGWHLKQPALVNFGAVNTRREIQVTFDDAPMDADVPAELMRPILAITRRRRLMPVAAISTSRTTTELLDDEGHVVAVFCDDLVTAQSLLPDGQSQSWSEWEFELVGGTGSPKGDRKLLKQVRKILLGAGAQVSSSQSKLARAIGSTPFVGQPHLGSNPTALELVVTDIALHRNALVAMDPLVRIDAYDAVHQMRVATRKLRSVLASFPSVLDPTRTAHVNSELRLLAQILGTARDSEVQIALATDLLAGEDASDTLKAALVDDETKIHDKALAVAHSAMNSRRYFALLDSIDQLIAAPPAGVNAEAPARKVVASALRKVRKKIGDDQDTLSRLPERSYDWEEHLHTIRKRAKKLRYTAEAAEALGRKEFDDAARAAKKVQAALGDYNDSRINRDRLVKIAEQPQLSARDRFVLGRIDARQQVNGERALQLYWKAASEL</sequence>
<dbReference type="PROSITE" id="PS51708">
    <property type="entry name" value="CHAD"/>
    <property type="match status" value="1"/>
</dbReference>
<feature type="domain" description="CYTH" evidence="1">
    <location>
        <begin position="16"/>
        <end position="224"/>
    </location>
</feature>
<feature type="domain" description="CHAD" evidence="2">
    <location>
        <begin position="235"/>
        <end position="516"/>
    </location>
</feature>
<evidence type="ECO:0000313" key="4">
    <source>
        <dbReference type="Proteomes" id="UP000550729"/>
    </source>
</evidence>
<dbReference type="PANTHER" id="PTHR39339">
    <property type="entry name" value="SLR1444 PROTEIN"/>
    <property type="match status" value="1"/>
</dbReference>
<protein>
    <submittedName>
        <fullName evidence="3">CYTH and CHAD domain-containing protein</fullName>
    </submittedName>
</protein>
<dbReference type="Pfam" id="PF01928">
    <property type="entry name" value="CYTH"/>
    <property type="match status" value="1"/>
</dbReference>
<dbReference type="AlphaFoldDB" id="A0A848KX89"/>
<dbReference type="Gene3D" id="2.40.320.10">
    <property type="entry name" value="Hypothetical Protein Pfu-838710-001"/>
    <property type="match status" value="1"/>
</dbReference>
<dbReference type="Gene3D" id="1.40.20.10">
    <property type="entry name" value="CHAD domain"/>
    <property type="match status" value="1"/>
</dbReference>
<dbReference type="SMART" id="SM00880">
    <property type="entry name" value="CHAD"/>
    <property type="match status" value="1"/>
</dbReference>
<proteinExistence type="predicted"/>
<dbReference type="CDD" id="cd07374">
    <property type="entry name" value="CYTH-like_Pase"/>
    <property type="match status" value="1"/>
</dbReference>
<dbReference type="PANTHER" id="PTHR39339:SF1">
    <property type="entry name" value="CHAD DOMAIN-CONTAINING PROTEIN"/>
    <property type="match status" value="1"/>
</dbReference>
<dbReference type="PROSITE" id="PS51707">
    <property type="entry name" value="CYTH"/>
    <property type="match status" value="1"/>
</dbReference>
<dbReference type="Pfam" id="PF05235">
    <property type="entry name" value="CHAD"/>
    <property type="match status" value="1"/>
</dbReference>
<name>A0A848KX89_9ACTN</name>
<comment type="caution">
    <text evidence="3">The sequence shown here is derived from an EMBL/GenBank/DDBJ whole genome shotgun (WGS) entry which is preliminary data.</text>
</comment>
<reference evidence="3 4" key="1">
    <citation type="submission" date="2020-04" db="EMBL/GenBank/DDBJ databases">
        <title>Gordonia sp. nov. TBRC 11910.</title>
        <authorList>
            <person name="Suriyachadkun C."/>
        </authorList>
    </citation>
    <scope>NUCLEOTIDE SEQUENCE [LARGE SCALE GENOMIC DNA]</scope>
    <source>
        <strain evidence="3 4">TBRC 11910</strain>
    </source>
</reference>
<keyword evidence="4" id="KW-1185">Reference proteome</keyword>
<evidence type="ECO:0000259" key="2">
    <source>
        <dbReference type="PROSITE" id="PS51708"/>
    </source>
</evidence>
<dbReference type="InterPro" id="IPR033469">
    <property type="entry name" value="CYTH-like_dom_sf"/>
</dbReference>
<evidence type="ECO:0000259" key="1">
    <source>
        <dbReference type="PROSITE" id="PS51707"/>
    </source>
</evidence>
<organism evidence="3 4">
    <name type="scientific">Gordonia asplenii</name>
    <dbReference type="NCBI Taxonomy" id="2725283"/>
    <lineage>
        <taxon>Bacteria</taxon>
        <taxon>Bacillati</taxon>
        <taxon>Actinomycetota</taxon>
        <taxon>Actinomycetes</taxon>
        <taxon>Mycobacteriales</taxon>
        <taxon>Gordoniaceae</taxon>
        <taxon>Gordonia</taxon>
    </lineage>
</organism>
<dbReference type="InterPro" id="IPR023577">
    <property type="entry name" value="CYTH_domain"/>
</dbReference>
<dbReference type="Proteomes" id="UP000550729">
    <property type="component" value="Unassembled WGS sequence"/>
</dbReference>
<dbReference type="InterPro" id="IPR038186">
    <property type="entry name" value="CHAD_dom_sf"/>
</dbReference>
<dbReference type="EMBL" id="JABBNB010000022">
    <property type="protein sequence ID" value="NMO03404.1"/>
    <property type="molecule type" value="Genomic_DNA"/>
</dbReference>